<organism evidence="1 2">
    <name type="scientific">Phyllostomus discolor</name>
    <name type="common">pale spear-nosed bat</name>
    <dbReference type="NCBI Taxonomy" id="89673"/>
    <lineage>
        <taxon>Eukaryota</taxon>
        <taxon>Metazoa</taxon>
        <taxon>Chordata</taxon>
        <taxon>Craniata</taxon>
        <taxon>Vertebrata</taxon>
        <taxon>Euteleostomi</taxon>
        <taxon>Mammalia</taxon>
        <taxon>Eutheria</taxon>
        <taxon>Laurasiatheria</taxon>
        <taxon>Chiroptera</taxon>
        <taxon>Yangochiroptera</taxon>
        <taxon>Phyllostomidae</taxon>
        <taxon>Phyllostominae</taxon>
        <taxon>Phyllostomus</taxon>
    </lineage>
</organism>
<dbReference type="Proteomes" id="UP000664940">
    <property type="component" value="Unassembled WGS sequence"/>
</dbReference>
<sequence length="179" mass="19521">METNLRLEWQEWSPGKTVGWWSLRDPVQGPLACQELWLSEVSHSRDPEIPRRLGESAASKGQNGTLESLSPLCDPCGDVLCRSDRADCWASCAHSGRRRPLGPSSIRSSLLGLAASELHDHSPSALSYSLGLLCARPTGATVSLPKVIPVYTVCCVATQNPEGRVLKVFLDGLKIWKET</sequence>
<comment type="caution">
    <text evidence="1">The sequence shown here is derived from an EMBL/GenBank/DDBJ whole genome shotgun (WGS) entry which is preliminary data.</text>
</comment>
<evidence type="ECO:0000313" key="2">
    <source>
        <dbReference type="Proteomes" id="UP000664940"/>
    </source>
</evidence>
<name>A0A834BHZ6_9CHIR</name>
<proteinExistence type="predicted"/>
<accession>A0A834BHZ6</accession>
<protein>
    <submittedName>
        <fullName evidence="1">Uncharacterized protein</fullName>
    </submittedName>
</protein>
<gene>
    <name evidence="1" type="ORF">HJG60_008019</name>
</gene>
<dbReference type="EMBL" id="JABVXQ010000001">
    <property type="protein sequence ID" value="KAF6131130.1"/>
    <property type="molecule type" value="Genomic_DNA"/>
</dbReference>
<reference evidence="1 2" key="1">
    <citation type="journal article" date="2020" name="Nature">
        <title>Six reference-quality genomes reveal evolution of bat adaptations.</title>
        <authorList>
            <person name="Jebb D."/>
            <person name="Huang Z."/>
            <person name="Pippel M."/>
            <person name="Hughes G.M."/>
            <person name="Lavrichenko K."/>
            <person name="Devanna P."/>
            <person name="Winkler S."/>
            <person name="Jermiin L.S."/>
            <person name="Skirmuntt E.C."/>
            <person name="Katzourakis A."/>
            <person name="Burkitt-Gray L."/>
            <person name="Ray D.A."/>
            <person name="Sullivan K.A.M."/>
            <person name="Roscito J.G."/>
            <person name="Kirilenko B.M."/>
            <person name="Davalos L.M."/>
            <person name="Corthals A.P."/>
            <person name="Power M.L."/>
            <person name="Jones G."/>
            <person name="Ransome R.D."/>
            <person name="Dechmann D.K.N."/>
            <person name="Locatelli A.G."/>
            <person name="Puechmaille S.J."/>
            <person name="Fedrigo O."/>
            <person name="Jarvis E.D."/>
            <person name="Hiller M."/>
            <person name="Vernes S.C."/>
            <person name="Myers E.W."/>
            <person name="Teeling E.C."/>
        </authorList>
    </citation>
    <scope>NUCLEOTIDE SEQUENCE [LARGE SCALE GENOMIC DNA]</scope>
    <source>
        <strain evidence="1">Bat1K_MPI-CBG_1</strain>
    </source>
</reference>
<dbReference type="AlphaFoldDB" id="A0A834BHZ6"/>
<evidence type="ECO:0000313" key="1">
    <source>
        <dbReference type="EMBL" id="KAF6131130.1"/>
    </source>
</evidence>